<feature type="region of interest" description="Disordered" evidence="1">
    <location>
        <begin position="224"/>
        <end position="245"/>
    </location>
</feature>
<dbReference type="Pfam" id="PF03663">
    <property type="entry name" value="Glyco_hydro_76"/>
    <property type="match status" value="1"/>
</dbReference>
<dbReference type="GO" id="GO:0016787">
    <property type="term" value="F:hydrolase activity"/>
    <property type="evidence" value="ECO:0007669"/>
    <property type="project" value="UniProtKB-KW"/>
</dbReference>
<dbReference type="SUPFAM" id="SSF48208">
    <property type="entry name" value="Six-hairpin glycosidases"/>
    <property type="match status" value="1"/>
</dbReference>
<dbReference type="InterPro" id="IPR053169">
    <property type="entry name" value="MUG_Protein"/>
</dbReference>
<proteinExistence type="predicted"/>
<dbReference type="GO" id="GO:0005975">
    <property type="term" value="P:carbohydrate metabolic process"/>
    <property type="evidence" value="ECO:0007669"/>
    <property type="project" value="InterPro"/>
</dbReference>
<evidence type="ECO:0000313" key="3">
    <source>
        <dbReference type="EMBL" id="MBR7830847.1"/>
    </source>
</evidence>
<evidence type="ECO:0000256" key="2">
    <source>
        <dbReference type="SAM" id="SignalP"/>
    </source>
</evidence>
<evidence type="ECO:0000256" key="1">
    <source>
        <dbReference type="SAM" id="MobiDB-lite"/>
    </source>
</evidence>
<dbReference type="Gene3D" id="1.50.10.20">
    <property type="match status" value="1"/>
</dbReference>
<feature type="chain" id="PRO_5037418005" evidence="2">
    <location>
        <begin position="40"/>
        <end position="624"/>
    </location>
</feature>
<dbReference type="Proteomes" id="UP000676325">
    <property type="component" value="Unassembled WGS sequence"/>
</dbReference>
<dbReference type="PANTHER" id="PTHR47791">
    <property type="entry name" value="MEIOTICALLY UP-REGULATED GENE 191 PROTEIN"/>
    <property type="match status" value="1"/>
</dbReference>
<dbReference type="PANTHER" id="PTHR47791:SF1">
    <property type="entry name" value="ENDO MANNANASE, GH76 FAMILY (EUROFUNG)"/>
    <property type="match status" value="1"/>
</dbReference>
<evidence type="ECO:0000313" key="4">
    <source>
        <dbReference type="Proteomes" id="UP000676325"/>
    </source>
</evidence>
<keyword evidence="2" id="KW-0732">Signal</keyword>
<comment type="caution">
    <text evidence="3">The sequence shown here is derived from an EMBL/GenBank/DDBJ whole genome shotgun (WGS) entry which is preliminary data.</text>
</comment>
<keyword evidence="4" id="KW-1185">Reference proteome</keyword>
<reference evidence="3" key="1">
    <citation type="submission" date="2021-04" db="EMBL/GenBank/DDBJ databases">
        <title>Genome based classification of Actinospica acidithermotolerans sp. nov., an actinobacterium isolated from an Indonesian hot spring.</title>
        <authorList>
            <person name="Kusuma A.B."/>
            <person name="Putra K.E."/>
            <person name="Nafisah S."/>
            <person name="Loh J."/>
            <person name="Nouioui I."/>
            <person name="Goodfellow M."/>
        </authorList>
    </citation>
    <scope>NUCLEOTIDE SEQUENCE</scope>
    <source>
        <strain evidence="3">MGRD01-02</strain>
    </source>
</reference>
<dbReference type="AlphaFoldDB" id="A0A941IM97"/>
<dbReference type="InterPro" id="IPR008928">
    <property type="entry name" value="6-hairpin_glycosidase_sf"/>
</dbReference>
<gene>
    <name evidence="3" type="ORF">KDK95_31375</name>
</gene>
<sequence length="624" mass="66685">MSDNVVKAGSAHRKVLILLTAVALALVPVLGTAPQRASAATTVCALDCDTLDPSQAQSETFPTANVHENGDVIELHVDDVLGMAWASIDDGRLNDSIWIDRSWDGGSTWDGLLGKAAIPSGWTGTRTLMYNMYDPADHARAVVRACGDAGGVVCTSWVHLQVCTASAQCDGASSTGATGTEPVPGTTLDGRDISLHVTSTGMAWATISNGAAGDEVWMDRSWNEGSSWPDGSSEERVSVPSGATGTSTAEINIDDTLGRLYGGAVRACGRAVTGENGSCTAWTREDDKPAAAAADALMYDYDPYTAWWPSSWWNSAVALTSIIDYTKKTGDTAYKWIIDRTFQVDQAAFAAGVRATNQIYGDFISDSTDDDEWWALAWIDAYDLTGDQSYLNMAVTIADYVETMWDGTCSGGLWSDTSKSYKNAITNALYVRLTAELHDRISSDAGWLTQADKEWSWFLNSGMINSSGLVNDGLSSSTCGNNGGTVWTYNQGMTIGAAVEMYRATGSPADLTEAKYLADSAINSTSLVTNGILTESCDTLTATCDDDQKEFKGIFMDYLGDLNSVVGGTYSSFINTQINALWADDRTTLNQIGERWSGGTSTSNPNVFDWRTQSAALEALLAAE</sequence>
<accession>A0A941IM97</accession>
<organism evidence="3 4">
    <name type="scientific">Actinospica acidithermotolerans</name>
    <dbReference type="NCBI Taxonomy" id="2828514"/>
    <lineage>
        <taxon>Bacteria</taxon>
        <taxon>Bacillati</taxon>
        <taxon>Actinomycetota</taxon>
        <taxon>Actinomycetes</taxon>
        <taxon>Catenulisporales</taxon>
        <taxon>Actinospicaceae</taxon>
        <taxon>Actinospica</taxon>
    </lineage>
</organism>
<dbReference type="EMBL" id="JAGSOH010000161">
    <property type="protein sequence ID" value="MBR7830847.1"/>
    <property type="molecule type" value="Genomic_DNA"/>
</dbReference>
<dbReference type="InterPro" id="IPR005198">
    <property type="entry name" value="Glyco_hydro_76"/>
</dbReference>
<keyword evidence="3" id="KW-0378">Hydrolase</keyword>
<protein>
    <submittedName>
        <fullName evidence="3">Glycoside hydrolase family 76 protein</fullName>
    </submittedName>
</protein>
<feature type="signal peptide" evidence="2">
    <location>
        <begin position="1"/>
        <end position="39"/>
    </location>
</feature>
<name>A0A941IM97_9ACTN</name>